<dbReference type="AlphaFoldDB" id="A0A1Z2KZQ8"/>
<proteinExistence type="predicted"/>
<dbReference type="Gene3D" id="3.30.565.10">
    <property type="entry name" value="Histidine kinase-like ATPase, C-terminal domain"/>
    <property type="match status" value="1"/>
</dbReference>
<dbReference type="KEGG" id="salj:SMD11_1877"/>
<dbReference type="RefSeq" id="WP_087925975.1">
    <property type="nucleotide sequence ID" value="NZ_CP021744.1"/>
</dbReference>
<accession>A0A1Z2KZQ8</accession>
<dbReference type="EMBL" id="CP021744">
    <property type="protein sequence ID" value="ARZ67534.1"/>
    <property type="molecule type" value="Genomic_DNA"/>
</dbReference>
<sequence>MYDRTPCLPDPTRPPGPPTPSPGNLSYSLGLPSNAHSLGTARTVVRRVLCQHGLSDLAELGVLATSELLANACLFTPGREAGLSVRWRYGVLRLTVSDEHPPHPAGAREMCRARRRAALSTLDAVVDACGGICGLDETAAPLGGSRMWAVFSREAGENYAKL</sequence>
<dbReference type="InterPro" id="IPR036890">
    <property type="entry name" value="HATPase_C_sf"/>
</dbReference>
<evidence type="ECO:0000313" key="2">
    <source>
        <dbReference type="EMBL" id="ARZ67534.1"/>
    </source>
</evidence>
<evidence type="ECO:0000313" key="3">
    <source>
        <dbReference type="Proteomes" id="UP000195755"/>
    </source>
</evidence>
<evidence type="ECO:0000256" key="1">
    <source>
        <dbReference type="SAM" id="MobiDB-lite"/>
    </source>
</evidence>
<protein>
    <recommendedName>
        <fullName evidence="4">ATP-binding protein</fullName>
    </recommendedName>
</protein>
<dbReference type="PANTHER" id="PTHR35526:SF3">
    <property type="entry name" value="ANTI-SIGMA-F FACTOR RSBW"/>
    <property type="match status" value="1"/>
</dbReference>
<feature type="region of interest" description="Disordered" evidence="1">
    <location>
        <begin position="1"/>
        <end position="30"/>
    </location>
</feature>
<feature type="compositionally biased region" description="Pro residues" evidence="1">
    <location>
        <begin position="8"/>
        <end position="21"/>
    </location>
</feature>
<dbReference type="InterPro" id="IPR050267">
    <property type="entry name" value="Anti-sigma-factor_SerPK"/>
</dbReference>
<dbReference type="Proteomes" id="UP000195755">
    <property type="component" value="Chromosome"/>
</dbReference>
<evidence type="ECO:0008006" key="4">
    <source>
        <dbReference type="Google" id="ProtNLM"/>
    </source>
</evidence>
<reference evidence="2 3" key="1">
    <citation type="submission" date="2017-06" db="EMBL/GenBank/DDBJ databases">
        <title>Streptomyces albireticuli Genome sequencing and assembly.</title>
        <authorList>
            <person name="Wang Y."/>
            <person name="Du B."/>
            <person name="Ding Y."/>
            <person name="Liu H."/>
            <person name="Hou Q."/>
            <person name="Liu K."/>
            <person name="Yao L."/>
            <person name="Wang C."/>
        </authorList>
    </citation>
    <scope>NUCLEOTIDE SEQUENCE [LARGE SCALE GENOMIC DNA]</scope>
    <source>
        <strain evidence="2 3">MDJK11</strain>
    </source>
</reference>
<name>A0A1Z2KZQ8_9ACTN</name>
<gene>
    <name evidence="2" type="ORF">SMD11_1877</name>
</gene>
<dbReference type="OrthoDB" id="4324509at2"/>
<dbReference type="PANTHER" id="PTHR35526">
    <property type="entry name" value="ANTI-SIGMA-F FACTOR RSBW-RELATED"/>
    <property type="match status" value="1"/>
</dbReference>
<organism evidence="2 3">
    <name type="scientific">Streptomyces albireticuli</name>
    <dbReference type="NCBI Taxonomy" id="1940"/>
    <lineage>
        <taxon>Bacteria</taxon>
        <taxon>Bacillati</taxon>
        <taxon>Actinomycetota</taxon>
        <taxon>Actinomycetes</taxon>
        <taxon>Kitasatosporales</taxon>
        <taxon>Streptomycetaceae</taxon>
        <taxon>Streptomyces</taxon>
    </lineage>
</organism>